<dbReference type="AlphaFoldDB" id="A0A9P6XN33"/>
<evidence type="ECO:0000256" key="1">
    <source>
        <dbReference type="SAM" id="MobiDB-lite"/>
    </source>
</evidence>
<feature type="region of interest" description="Disordered" evidence="1">
    <location>
        <begin position="1"/>
        <end position="23"/>
    </location>
</feature>
<keyword evidence="3" id="KW-1185">Reference proteome</keyword>
<proteinExistence type="predicted"/>
<protein>
    <submittedName>
        <fullName evidence="2">Uncharacterized protein</fullName>
    </submittedName>
</protein>
<gene>
    <name evidence="2" type="ORF">G6F50_018352</name>
</gene>
<feature type="compositionally biased region" description="Low complexity" evidence="1">
    <location>
        <begin position="7"/>
        <end position="22"/>
    </location>
</feature>
<dbReference type="EMBL" id="JAANIU010017380">
    <property type="protein sequence ID" value="KAG1526900.1"/>
    <property type="molecule type" value="Genomic_DNA"/>
</dbReference>
<dbReference type="Proteomes" id="UP000740926">
    <property type="component" value="Unassembled WGS sequence"/>
</dbReference>
<sequence>MAPRPPASQWSSSARSSPHSASNLPRAFKVASTDGLHSLTAVKLGVSARVSMVSTVMVTPVRLGMLYRMMGRSVAQAICR</sequence>
<comment type="caution">
    <text evidence="2">The sequence shown here is derived from an EMBL/GenBank/DDBJ whole genome shotgun (WGS) entry which is preliminary data.</text>
</comment>
<organism evidence="2 3">
    <name type="scientific">Rhizopus delemar</name>
    <dbReference type="NCBI Taxonomy" id="936053"/>
    <lineage>
        <taxon>Eukaryota</taxon>
        <taxon>Fungi</taxon>
        <taxon>Fungi incertae sedis</taxon>
        <taxon>Mucoromycota</taxon>
        <taxon>Mucoromycotina</taxon>
        <taxon>Mucoromycetes</taxon>
        <taxon>Mucorales</taxon>
        <taxon>Mucorineae</taxon>
        <taxon>Rhizopodaceae</taxon>
        <taxon>Rhizopus</taxon>
    </lineage>
</organism>
<evidence type="ECO:0000313" key="2">
    <source>
        <dbReference type="EMBL" id="KAG1526900.1"/>
    </source>
</evidence>
<accession>A0A9P6XN33</accession>
<reference evidence="2 3" key="1">
    <citation type="journal article" date="2020" name="Microb. Genom.">
        <title>Genetic diversity of clinical and environmental Mucorales isolates obtained from an investigation of mucormycosis cases among solid organ transplant recipients.</title>
        <authorList>
            <person name="Nguyen M.H."/>
            <person name="Kaul D."/>
            <person name="Muto C."/>
            <person name="Cheng S.J."/>
            <person name="Richter R.A."/>
            <person name="Bruno V.M."/>
            <person name="Liu G."/>
            <person name="Beyhan S."/>
            <person name="Sundermann A.J."/>
            <person name="Mounaud S."/>
            <person name="Pasculle A.W."/>
            <person name="Nierman W.C."/>
            <person name="Driscoll E."/>
            <person name="Cumbie R."/>
            <person name="Clancy C.J."/>
            <person name="Dupont C.L."/>
        </authorList>
    </citation>
    <scope>NUCLEOTIDE SEQUENCE [LARGE SCALE GENOMIC DNA]</scope>
    <source>
        <strain evidence="2 3">GL24</strain>
    </source>
</reference>
<evidence type="ECO:0000313" key="3">
    <source>
        <dbReference type="Proteomes" id="UP000740926"/>
    </source>
</evidence>
<name>A0A9P6XN33_9FUNG</name>